<evidence type="ECO:0000256" key="8">
    <source>
        <dbReference type="SAM" id="SignalP"/>
    </source>
</evidence>
<dbReference type="PROSITE" id="PS50109">
    <property type="entry name" value="HIS_KIN"/>
    <property type="match status" value="1"/>
</dbReference>
<dbReference type="RefSeq" id="WP_237876271.1">
    <property type="nucleotide sequence ID" value="NZ_JAKLTR010000022.1"/>
</dbReference>
<keyword evidence="4" id="KW-0805">Transcription regulation</keyword>
<dbReference type="Gene3D" id="3.30.565.10">
    <property type="entry name" value="Histidine kinase-like ATPase, C-terminal domain"/>
    <property type="match status" value="1"/>
</dbReference>
<evidence type="ECO:0000313" key="12">
    <source>
        <dbReference type="EMBL" id="MCG2617502.1"/>
    </source>
</evidence>
<evidence type="ECO:0000259" key="9">
    <source>
        <dbReference type="PROSITE" id="PS01124"/>
    </source>
</evidence>
<sequence>MKSSIQRLLFLLLPITAWAQQPATDKPALARLSIAQGLSNNSVRCIFQDHRGFIWFGTYDGLNRYDGYNFKVFRNKLNDTASLPHNYIYAIHEDRNNNLWIGTGQGLTKYNSSDNTFSTAYLKRYPGRQMQKISANVNWMDSDPSGNLFIGTNGWGLLVKKTGETSATQVPFSINGKMETGYNVQSVAVDSQQRVWLFILEAGLCEYDPKRDTIRVVNNFVRTGQRIATDKLGHIWIGSNSGVYEFAQDGKTLLHHYNEQQGGLSSNRVAGMSFDTNQNLWIGTEGGGISILPADRSAMQYLLPGENRSDLSSESVFAIHADRENRVWIGTIKGGVNIVDWQKSRFQTYTHDPLSANSLINNFVSSFFEDTEKNIWIGTDGGGMSKWNRADGKFQHFKHIAGNAGSLSNNSISSITQDHEGQIWVATFGGGVSRYNKRSGKFDHYPCINTATGAENKNAWLVYEDQQHDIWATTFGVGKVYLFNRVQNRFEVFDQQLNDLIALKEDRDGNLWGGNSYQLVKIDKKGKQHQVYEFGKPIRSIFEDSHKRFWVGTEGGGLILFDKQQGKIKAKYSDAEGLCNNSVLNILEDGDGRLWLSTFNGLSRFDPSSGQFKNFYQSDGLQSNQFSYNAALRLSSGELLFGGIAGFNIFDPKNVLPRNYMPPVFFTDIRVNNKGLSDISEYISPAKDGSIQTLEVPYNQAVLSFTFTALEYTSSEKIRYSYFLEGWDKGWNYTGGIRTINYNNISEGSYKLRIKSTNAEGIWNNEETSLSVVVLPPWYRTIWAYLVYILGAGALVVVYFRYKNRQAKLRYEIRLANLNSEKEKEINEKRQTFFTNVSHEFRTPLTLIINPIRDILKKNDSSKEEHAELNIVYRNARRLLSLVDQLLLFRKAEDDADQLRVGKLNLHNLCNEVYLCFIQQAKAKHIHYLYECENRELEIYADREKMEIIFYNLLSNAVKYTQEGGTVVLRVIEHSDTIEAFVTDNGVGMPLESQKRLFEKFYQVKDKTTPVKPGFGIGLYLVKHTVESHKGTISFESAPGKGTSFRVTLLKGKQHFADMDINDAVMPDPVILPELAEEEPIVETESSAGKEAAGLGSMITDQPSLLVIDDNEQMRTYVSGIFKNQFIVHEASSAEDGLLLARKYLPDMIISDVVMGQMSGIELCKTIKQTPSLNHIPVILLTGSYSTDSKLKGVEGGADDYITKPFEKDLLQARVASLMKSRENLQKYFYNEITHQENSLKISAEYKEFLEQCIAIVEQNIDNEDFNIQQFATAIGMSHSKLYKKIKAVSGQTANAFIRYIRLRKAAELFINTNYNVNETAFYVGIKDVKYFREQFHKTFGVNPSEYIEKYRKVFGKNYSLSEKVAKEKGKGGAL</sequence>
<dbReference type="PANTHER" id="PTHR43547">
    <property type="entry name" value="TWO-COMPONENT HISTIDINE KINASE"/>
    <property type="match status" value="1"/>
</dbReference>
<evidence type="ECO:0000256" key="2">
    <source>
        <dbReference type="ARBA" id="ARBA00012438"/>
    </source>
</evidence>
<reference evidence="12" key="1">
    <citation type="submission" date="2022-01" db="EMBL/GenBank/DDBJ databases">
        <authorList>
            <person name="Jo J.-H."/>
            <person name="Im W.-T."/>
        </authorList>
    </citation>
    <scope>NUCLEOTIDE SEQUENCE</scope>
    <source>
        <strain evidence="12">NA20</strain>
    </source>
</reference>
<dbReference type="InterPro" id="IPR009057">
    <property type="entry name" value="Homeodomain-like_sf"/>
</dbReference>
<feature type="domain" description="Response regulatory" evidence="11">
    <location>
        <begin position="1104"/>
        <end position="1219"/>
    </location>
</feature>
<dbReference type="InterPro" id="IPR004358">
    <property type="entry name" value="Sig_transdc_His_kin-like_C"/>
</dbReference>
<dbReference type="Pfam" id="PF07495">
    <property type="entry name" value="Y_Y_Y"/>
    <property type="match status" value="1"/>
</dbReference>
<dbReference type="PROSITE" id="PS01124">
    <property type="entry name" value="HTH_ARAC_FAMILY_2"/>
    <property type="match status" value="1"/>
</dbReference>
<dbReference type="InterPro" id="IPR036097">
    <property type="entry name" value="HisK_dim/P_sf"/>
</dbReference>
<dbReference type="SUPFAM" id="SSF52172">
    <property type="entry name" value="CheY-like"/>
    <property type="match status" value="1"/>
</dbReference>
<dbReference type="InterPro" id="IPR001789">
    <property type="entry name" value="Sig_transdc_resp-reg_receiver"/>
</dbReference>
<evidence type="ECO:0000256" key="4">
    <source>
        <dbReference type="ARBA" id="ARBA00023015"/>
    </source>
</evidence>
<dbReference type="SUPFAM" id="SSF55874">
    <property type="entry name" value="ATPase domain of HSP90 chaperone/DNA topoisomerase II/histidine kinase"/>
    <property type="match status" value="1"/>
</dbReference>
<dbReference type="PANTHER" id="PTHR43547:SF2">
    <property type="entry name" value="HYBRID SIGNAL TRANSDUCTION HISTIDINE KINASE C"/>
    <property type="match status" value="1"/>
</dbReference>
<comment type="caution">
    <text evidence="12">The sequence shown here is derived from an EMBL/GenBank/DDBJ whole genome shotgun (WGS) entry which is preliminary data.</text>
</comment>
<dbReference type="SMART" id="SM00448">
    <property type="entry name" value="REC"/>
    <property type="match status" value="1"/>
</dbReference>
<keyword evidence="7" id="KW-1133">Transmembrane helix</keyword>
<keyword evidence="5" id="KW-0804">Transcription</keyword>
<dbReference type="SMART" id="SM00388">
    <property type="entry name" value="HisKA"/>
    <property type="match status" value="1"/>
</dbReference>
<evidence type="ECO:0000313" key="13">
    <source>
        <dbReference type="Proteomes" id="UP001165367"/>
    </source>
</evidence>
<keyword evidence="12" id="KW-0547">Nucleotide-binding</keyword>
<keyword evidence="12" id="KW-0067">ATP-binding</keyword>
<evidence type="ECO:0000256" key="3">
    <source>
        <dbReference type="ARBA" id="ARBA00022553"/>
    </source>
</evidence>
<dbReference type="PROSITE" id="PS50110">
    <property type="entry name" value="RESPONSE_REGULATORY"/>
    <property type="match status" value="1"/>
</dbReference>
<dbReference type="Gene3D" id="1.10.287.130">
    <property type="match status" value="1"/>
</dbReference>
<dbReference type="Pfam" id="PF00512">
    <property type="entry name" value="HisKA"/>
    <property type="match status" value="1"/>
</dbReference>
<organism evidence="12 13">
    <name type="scientific">Terrimonas ginsenosidimutans</name>
    <dbReference type="NCBI Taxonomy" id="2908004"/>
    <lineage>
        <taxon>Bacteria</taxon>
        <taxon>Pseudomonadati</taxon>
        <taxon>Bacteroidota</taxon>
        <taxon>Chitinophagia</taxon>
        <taxon>Chitinophagales</taxon>
        <taxon>Chitinophagaceae</taxon>
        <taxon>Terrimonas</taxon>
    </lineage>
</organism>
<feature type="domain" description="Histidine kinase" evidence="10">
    <location>
        <begin position="836"/>
        <end position="1053"/>
    </location>
</feature>
<evidence type="ECO:0000259" key="11">
    <source>
        <dbReference type="PROSITE" id="PS50110"/>
    </source>
</evidence>
<feature type="chain" id="PRO_5046466556" description="histidine kinase" evidence="8">
    <location>
        <begin position="20"/>
        <end position="1375"/>
    </location>
</feature>
<dbReference type="InterPro" id="IPR011110">
    <property type="entry name" value="Reg_prop"/>
</dbReference>
<comment type="catalytic activity">
    <reaction evidence="1">
        <text>ATP + protein L-histidine = ADP + protein N-phospho-L-histidine.</text>
        <dbReference type="EC" id="2.7.13.3"/>
    </reaction>
</comment>
<protein>
    <recommendedName>
        <fullName evidence="2">histidine kinase</fullName>
        <ecNumber evidence="2">2.7.13.3</ecNumber>
    </recommendedName>
</protein>
<dbReference type="Pfam" id="PF07494">
    <property type="entry name" value="Reg_prop"/>
    <property type="match status" value="6"/>
</dbReference>
<dbReference type="InterPro" id="IPR013783">
    <property type="entry name" value="Ig-like_fold"/>
</dbReference>
<feature type="domain" description="HTH araC/xylS-type" evidence="9">
    <location>
        <begin position="1251"/>
        <end position="1350"/>
    </location>
</feature>
<dbReference type="Gene3D" id="1.10.10.60">
    <property type="entry name" value="Homeodomain-like"/>
    <property type="match status" value="1"/>
</dbReference>
<dbReference type="EC" id="2.7.13.3" evidence="2"/>
<dbReference type="SMART" id="SM00387">
    <property type="entry name" value="HATPase_c"/>
    <property type="match status" value="1"/>
</dbReference>
<evidence type="ECO:0000256" key="1">
    <source>
        <dbReference type="ARBA" id="ARBA00000085"/>
    </source>
</evidence>
<keyword evidence="3 6" id="KW-0597">Phosphoprotein</keyword>
<dbReference type="Gene3D" id="2.130.10.10">
    <property type="entry name" value="YVTN repeat-like/Quinoprotein amine dehydrogenase"/>
    <property type="match status" value="2"/>
</dbReference>
<dbReference type="InterPro" id="IPR018060">
    <property type="entry name" value="HTH_AraC"/>
</dbReference>
<dbReference type="InterPro" id="IPR015943">
    <property type="entry name" value="WD40/YVTN_repeat-like_dom_sf"/>
</dbReference>
<evidence type="ECO:0000256" key="6">
    <source>
        <dbReference type="PROSITE-ProRule" id="PRU00169"/>
    </source>
</evidence>
<gene>
    <name evidence="12" type="ORF">LZZ85_24600</name>
</gene>
<feature type="signal peptide" evidence="8">
    <location>
        <begin position="1"/>
        <end position="19"/>
    </location>
</feature>
<dbReference type="SMART" id="SM00342">
    <property type="entry name" value="HTH_ARAC"/>
    <property type="match status" value="1"/>
</dbReference>
<feature type="transmembrane region" description="Helical" evidence="7">
    <location>
        <begin position="782"/>
        <end position="800"/>
    </location>
</feature>
<evidence type="ECO:0000259" key="10">
    <source>
        <dbReference type="PROSITE" id="PS50109"/>
    </source>
</evidence>
<dbReference type="InterPro" id="IPR011123">
    <property type="entry name" value="Y_Y_Y"/>
</dbReference>
<dbReference type="PRINTS" id="PR00344">
    <property type="entry name" value="BCTRLSENSOR"/>
</dbReference>
<dbReference type="InterPro" id="IPR005467">
    <property type="entry name" value="His_kinase_dom"/>
</dbReference>
<dbReference type="Gene3D" id="3.40.50.2300">
    <property type="match status" value="1"/>
</dbReference>
<dbReference type="Pfam" id="PF02518">
    <property type="entry name" value="HATPase_c"/>
    <property type="match status" value="1"/>
</dbReference>
<dbReference type="Gene3D" id="2.60.40.10">
    <property type="entry name" value="Immunoglobulins"/>
    <property type="match status" value="1"/>
</dbReference>
<dbReference type="GO" id="GO:0005524">
    <property type="term" value="F:ATP binding"/>
    <property type="evidence" value="ECO:0007669"/>
    <property type="project" value="UniProtKB-KW"/>
</dbReference>
<proteinExistence type="predicted"/>
<dbReference type="EMBL" id="JAKLTR010000022">
    <property type="protein sequence ID" value="MCG2617502.1"/>
    <property type="molecule type" value="Genomic_DNA"/>
</dbReference>
<feature type="modified residue" description="4-aspartylphosphate" evidence="6">
    <location>
        <position position="1152"/>
    </location>
</feature>
<evidence type="ECO:0000256" key="5">
    <source>
        <dbReference type="ARBA" id="ARBA00023163"/>
    </source>
</evidence>
<dbReference type="SUPFAM" id="SSF63829">
    <property type="entry name" value="Calcium-dependent phosphotriesterase"/>
    <property type="match status" value="3"/>
</dbReference>
<name>A0ABS9KYS3_9BACT</name>
<dbReference type="CDD" id="cd00082">
    <property type="entry name" value="HisKA"/>
    <property type="match status" value="1"/>
</dbReference>
<keyword evidence="7" id="KW-0812">Transmembrane</keyword>
<dbReference type="CDD" id="cd17574">
    <property type="entry name" value="REC_OmpR"/>
    <property type="match status" value="1"/>
</dbReference>
<keyword evidence="8" id="KW-0732">Signal</keyword>
<dbReference type="InterPro" id="IPR036890">
    <property type="entry name" value="HATPase_C_sf"/>
</dbReference>
<dbReference type="SUPFAM" id="SSF47384">
    <property type="entry name" value="Homodimeric domain of signal transducing histidine kinase"/>
    <property type="match status" value="1"/>
</dbReference>
<dbReference type="InterPro" id="IPR003661">
    <property type="entry name" value="HisK_dim/P_dom"/>
</dbReference>
<evidence type="ECO:0000256" key="7">
    <source>
        <dbReference type="SAM" id="Phobius"/>
    </source>
</evidence>
<dbReference type="SUPFAM" id="SSF46689">
    <property type="entry name" value="Homeodomain-like"/>
    <property type="match status" value="1"/>
</dbReference>
<dbReference type="Pfam" id="PF00072">
    <property type="entry name" value="Response_reg"/>
    <property type="match status" value="1"/>
</dbReference>
<keyword evidence="13" id="KW-1185">Reference proteome</keyword>
<keyword evidence="7" id="KW-0472">Membrane</keyword>
<dbReference type="InterPro" id="IPR011006">
    <property type="entry name" value="CheY-like_superfamily"/>
</dbReference>
<accession>A0ABS9KYS3</accession>
<dbReference type="CDD" id="cd00075">
    <property type="entry name" value="HATPase"/>
    <property type="match status" value="1"/>
</dbReference>
<dbReference type="InterPro" id="IPR003594">
    <property type="entry name" value="HATPase_dom"/>
</dbReference>
<dbReference type="Pfam" id="PF12833">
    <property type="entry name" value="HTH_18"/>
    <property type="match status" value="1"/>
</dbReference>
<dbReference type="Proteomes" id="UP001165367">
    <property type="component" value="Unassembled WGS sequence"/>
</dbReference>